<dbReference type="GO" id="GO:0075713">
    <property type="term" value="P:establishment of integrated proviral latency"/>
    <property type="evidence" value="ECO:0007669"/>
    <property type="project" value="UniProtKB-KW"/>
</dbReference>
<name>A0A484U6J4_9ZZZZ</name>
<keyword evidence="5" id="KW-1179">Viral genome integration</keyword>
<dbReference type="PANTHER" id="PTHR30629:SF2">
    <property type="entry name" value="PROPHAGE INTEGRASE INTS-RELATED"/>
    <property type="match status" value="1"/>
</dbReference>
<keyword evidence="3" id="KW-0238">DNA-binding</keyword>
<dbReference type="InterPro" id="IPR010998">
    <property type="entry name" value="Integrase_recombinase_N"/>
</dbReference>
<dbReference type="InterPro" id="IPR013762">
    <property type="entry name" value="Integrase-like_cat_sf"/>
</dbReference>
<dbReference type="CDD" id="cd00801">
    <property type="entry name" value="INT_P4_C"/>
    <property type="match status" value="1"/>
</dbReference>
<dbReference type="InterPro" id="IPR050808">
    <property type="entry name" value="Phage_Integrase"/>
</dbReference>
<dbReference type="GO" id="GO:0046718">
    <property type="term" value="P:symbiont entry into host cell"/>
    <property type="evidence" value="ECO:0007669"/>
    <property type="project" value="UniProtKB-KW"/>
</dbReference>
<feature type="domain" description="Tyr recombinase" evidence="7">
    <location>
        <begin position="236"/>
        <end position="464"/>
    </location>
</feature>
<dbReference type="GO" id="GO:0006310">
    <property type="term" value="P:DNA recombination"/>
    <property type="evidence" value="ECO:0007669"/>
    <property type="project" value="UniProtKB-KW"/>
</dbReference>
<dbReference type="InterPro" id="IPR025166">
    <property type="entry name" value="Integrase_DNA_bind_dom"/>
</dbReference>
<evidence type="ECO:0000256" key="4">
    <source>
        <dbReference type="ARBA" id="ARBA00023172"/>
    </source>
</evidence>
<organism evidence="8">
    <name type="scientific">plant metagenome</name>
    <dbReference type="NCBI Taxonomy" id="1297885"/>
    <lineage>
        <taxon>unclassified sequences</taxon>
        <taxon>metagenomes</taxon>
        <taxon>organismal metagenomes</taxon>
    </lineage>
</organism>
<evidence type="ECO:0000256" key="6">
    <source>
        <dbReference type="ARBA" id="ARBA00023296"/>
    </source>
</evidence>
<dbReference type="GO" id="GO:0015074">
    <property type="term" value="P:DNA integration"/>
    <property type="evidence" value="ECO:0007669"/>
    <property type="project" value="UniProtKB-KW"/>
</dbReference>
<dbReference type="Pfam" id="PF00589">
    <property type="entry name" value="Phage_integrase"/>
    <property type="match status" value="1"/>
</dbReference>
<dbReference type="Gene3D" id="1.10.443.10">
    <property type="entry name" value="Intergrase catalytic core"/>
    <property type="match status" value="1"/>
</dbReference>
<dbReference type="GO" id="GO:0003677">
    <property type="term" value="F:DNA binding"/>
    <property type="evidence" value="ECO:0007669"/>
    <property type="project" value="UniProtKB-KW"/>
</dbReference>
<dbReference type="Pfam" id="PF22022">
    <property type="entry name" value="Phage_int_M"/>
    <property type="match status" value="1"/>
</dbReference>
<dbReference type="PROSITE" id="PS51898">
    <property type="entry name" value="TYR_RECOMBINASE"/>
    <property type="match status" value="1"/>
</dbReference>
<dbReference type="PANTHER" id="PTHR30629">
    <property type="entry name" value="PROPHAGE INTEGRASE"/>
    <property type="match status" value="1"/>
</dbReference>
<evidence type="ECO:0000256" key="2">
    <source>
        <dbReference type="ARBA" id="ARBA00022908"/>
    </source>
</evidence>
<evidence type="ECO:0000256" key="3">
    <source>
        <dbReference type="ARBA" id="ARBA00023125"/>
    </source>
</evidence>
<evidence type="ECO:0000313" key="8">
    <source>
        <dbReference type="EMBL" id="VFR82139.1"/>
    </source>
</evidence>
<keyword evidence="2" id="KW-0229">DNA integration</keyword>
<accession>A0A484U6J4</accession>
<dbReference type="EMBL" id="CAADIO010000005">
    <property type="protein sequence ID" value="VFR82139.1"/>
    <property type="molecule type" value="Genomic_DNA"/>
</dbReference>
<evidence type="ECO:0000259" key="7">
    <source>
        <dbReference type="PROSITE" id="PS51898"/>
    </source>
</evidence>
<dbReference type="InterPro" id="IPR002104">
    <property type="entry name" value="Integrase_catalytic"/>
</dbReference>
<dbReference type="InterPro" id="IPR038488">
    <property type="entry name" value="Integrase_DNA-bd_sf"/>
</dbReference>
<dbReference type="AlphaFoldDB" id="A0A484U6J4"/>
<dbReference type="Pfam" id="PF13356">
    <property type="entry name" value="Arm-DNA-bind_3"/>
    <property type="match status" value="1"/>
</dbReference>
<keyword evidence="4" id="KW-0233">DNA recombination</keyword>
<keyword evidence="6" id="KW-1160">Virus entry into host cell</keyword>
<protein>
    <submittedName>
        <fullName evidence="8">Integrase</fullName>
    </submittedName>
</protein>
<gene>
    <name evidence="8" type="ORF">RAN3_3102</name>
</gene>
<reference evidence="8" key="1">
    <citation type="submission" date="2019-03" db="EMBL/GenBank/DDBJ databases">
        <authorList>
            <person name="Danneels B."/>
        </authorList>
    </citation>
    <scope>NUCLEOTIDE SEQUENCE</scope>
</reference>
<sequence>MTRYPKRGKNYRWTVKELEAIPVEWQGDTLADGDGLQGEVRLTGEGLLVSWRYAFKWEGKVKRFYCGSWPAVTLESIRAARDDARATIKRGVNPCDQKKAEEIEAQRAVLAILAEAERERAGNLLVRDLALTWLANGVRRKDENAEVKRILHKDVLPIIGDIPLRNLKEDDLLGVLRRIVKRDANRLAVMVDGLIRQMLSWAERRQPWRGLLIEGNPADLVQVENVVDPDYDLNNVRDRVLSDDELRELRDIFARMQHGFENAPDRRKATRPVVLTTQIALWVCLGALTRIGETVKARWEHVDFAERTWFIPKENVKRVRGGSRDHVVHLSDFLFDLFKLLKRRTGHSPYCFPSRLAGDEPELATHLSPMAVSKQVGDRQVCFKDRIALKNRRNDDSLVLAEGRNGNWTPHDLRRTGATIMETLGVEEKIIDLCQNHAIHTGANKIRRHYLHADNRPRMRRAWESLSEHLIKTVGEPNFLILHPAYQSLDLSQQLDAV</sequence>
<dbReference type="GO" id="GO:0044826">
    <property type="term" value="P:viral genome integration into host DNA"/>
    <property type="evidence" value="ECO:0007669"/>
    <property type="project" value="UniProtKB-KW"/>
</dbReference>
<comment type="similarity">
    <text evidence="1">Belongs to the 'phage' integrase family.</text>
</comment>
<dbReference type="InterPro" id="IPR053876">
    <property type="entry name" value="Phage_int_M"/>
</dbReference>
<dbReference type="SUPFAM" id="SSF56349">
    <property type="entry name" value="DNA breaking-rejoining enzymes"/>
    <property type="match status" value="1"/>
</dbReference>
<dbReference type="Gene3D" id="1.10.150.130">
    <property type="match status" value="1"/>
</dbReference>
<proteinExistence type="inferred from homology"/>
<evidence type="ECO:0000256" key="1">
    <source>
        <dbReference type="ARBA" id="ARBA00008857"/>
    </source>
</evidence>
<evidence type="ECO:0000256" key="5">
    <source>
        <dbReference type="ARBA" id="ARBA00023195"/>
    </source>
</evidence>
<dbReference type="Gene3D" id="3.30.160.390">
    <property type="entry name" value="Integrase, DNA-binding domain"/>
    <property type="match status" value="1"/>
</dbReference>
<dbReference type="InterPro" id="IPR011010">
    <property type="entry name" value="DNA_brk_join_enz"/>
</dbReference>